<dbReference type="Proteomes" id="UP000192343">
    <property type="component" value="Unassembled WGS sequence"/>
</dbReference>
<reference evidence="3 4" key="1">
    <citation type="submission" date="2017-03" db="EMBL/GenBank/DDBJ databases">
        <title>Draft Genome sequence of Marispirochaeta sp. strain JC444.</title>
        <authorList>
            <person name="Shivani Y."/>
            <person name="Subhash Y."/>
            <person name="Sasikala C."/>
            <person name="Ramana C."/>
        </authorList>
    </citation>
    <scope>NUCLEOTIDE SEQUENCE [LARGE SCALE GENOMIC DNA]</scope>
    <source>
        <strain evidence="3 4">JC444</strain>
    </source>
</reference>
<sequence>MSIRVRIFRSYMILILLVLLYLCCSFLLGSFRLQLEKDKISILEVKTTWEELRVLVNETTADWNDGKTYEEFIKKSIQFEARINKLVESDNRNVWYWRQVNRYIDNLYSVWLMARVNVDSLIETRESLEFHKMEKSLVQIPGPQRLYHFFIRLMENADNENDPHIIILKKYTDAVEFFPIYSNAVDYGFSIALQKMGIQYNHIIVIQNYLSAIFFILFLLSFVTISHHFTNSISSPIMQVSDKLNTFIGRNVESEYNGQNDEVAMLEASVDDLIEHYTHLARLAGRLSRGHIETSLLSLPRQGVVGKALKEVASYLKGLAKTADWIRDGKYGAQVKEKSEQDVLARSFNIMSREIAEKISTLRSMFEAIDEGIILADCEGRILEANQKFLSLMEVGDPGELDSIDIFTLIIPEEEIQGQIRKGLPVYDLYCTIFNRKNERIPVKVNVRPLNTASDGGNSVMMLISNESLRVRMKREQETLAAQALEAELRALRAQINPHFFFNTLNTIAHLIETDSPTAVGVVEKLAGMFRYTLLSTKHKTVRLHEELLHVREFLAIEKIRHGSRLEVDFRIERSVEESGIPPMLLQPIVENSIKHGADKNGIIRIMLKACREQDDLCIDISDAGDSEVDIAGLLDNSRTGLQNVNRRLMTLYRKHLEFIRRNTGGLMVRIRVPLDGEGTG</sequence>
<evidence type="ECO:0000313" key="4">
    <source>
        <dbReference type="Proteomes" id="UP000192343"/>
    </source>
</evidence>
<evidence type="ECO:0000256" key="1">
    <source>
        <dbReference type="SAM" id="Phobius"/>
    </source>
</evidence>
<dbReference type="GO" id="GO:0016020">
    <property type="term" value="C:membrane"/>
    <property type="evidence" value="ECO:0007669"/>
    <property type="project" value="InterPro"/>
</dbReference>
<dbReference type="InterPro" id="IPR036890">
    <property type="entry name" value="HATPase_C_sf"/>
</dbReference>
<evidence type="ECO:0000259" key="2">
    <source>
        <dbReference type="SMART" id="SM00091"/>
    </source>
</evidence>
<dbReference type="Gene3D" id="3.30.450.20">
    <property type="entry name" value="PAS domain"/>
    <property type="match status" value="1"/>
</dbReference>
<accession>A0A1Y1RTT6</accession>
<dbReference type="EMBL" id="MWQY01000026">
    <property type="protein sequence ID" value="ORC31171.1"/>
    <property type="molecule type" value="Genomic_DNA"/>
</dbReference>
<dbReference type="Gene3D" id="3.30.565.10">
    <property type="entry name" value="Histidine kinase-like ATPase, C-terminal domain"/>
    <property type="match status" value="1"/>
</dbReference>
<dbReference type="CDD" id="cd00130">
    <property type="entry name" value="PAS"/>
    <property type="match status" value="1"/>
</dbReference>
<keyword evidence="1" id="KW-0812">Transmembrane</keyword>
<dbReference type="STRING" id="1963862.B4O97_17315"/>
<dbReference type="GO" id="GO:0000155">
    <property type="term" value="F:phosphorelay sensor kinase activity"/>
    <property type="evidence" value="ECO:0007669"/>
    <property type="project" value="InterPro"/>
</dbReference>
<feature type="domain" description="PAS" evidence="2">
    <location>
        <begin position="360"/>
        <end position="425"/>
    </location>
</feature>
<protein>
    <recommendedName>
        <fullName evidence="2">PAS domain-containing protein</fullName>
    </recommendedName>
</protein>
<name>A0A1Y1RTT6_9SPIO</name>
<dbReference type="AlphaFoldDB" id="A0A1Y1RTT6"/>
<dbReference type="InterPro" id="IPR010559">
    <property type="entry name" value="Sig_transdc_His_kin_internal"/>
</dbReference>
<dbReference type="InterPro" id="IPR000014">
    <property type="entry name" value="PAS"/>
</dbReference>
<dbReference type="SMART" id="SM00091">
    <property type="entry name" value="PAS"/>
    <property type="match status" value="1"/>
</dbReference>
<dbReference type="PANTHER" id="PTHR34220:SF7">
    <property type="entry name" value="SENSOR HISTIDINE KINASE YPDA"/>
    <property type="match status" value="1"/>
</dbReference>
<dbReference type="SUPFAM" id="SSF55874">
    <property type="entry name" value="ATPase domain of HSP90 chaperone/DNA topoisomerase II/histidine kinase"/>
    <property type="match status" value="1"/>
</dbReference>
<comment type="caution">
    <text evidence="3">The sequence shown here is derived from an EMBL/GenBank/DDBJ whole genome shotgun (WGS) entry which is preliminary data.</text>
</comment>
<dbReference type="SUPFAM" id="SSF55785">
    <property type="entry name" value="PYP-like sensor domain (PAS domain)"/>
    <property type="match status" value="1"/>
</dbReference>
<dbReference type="PANTHER" id="PTHR34220">
    <property type="entry name" value="SENSOR HISTIDINE KINASE YPDA"/>
    <property type="match status" value="1"/>
</dbReference>
<gene>
    <name evidence="3" type="ORF">B4O97_17315</name>
</gene>
<dbReference type="Pfam" id="PF06580">
    <property type="entry name" value="His_kinase"/>
    <property type="match status" value="1"/>
</dbReference>
<feature type="transmembrane region" description="Helical" evidence="1">
    <location>
        <begin position="209"/>
        <end position="229"/>
    </location>
</feature>
<proteinExistence type="predicted"/>
<keyword evidence="4" id="KW-1185">Reference proteome</keyword>
<dbReference type="InterPro" id="IPR050640">
    <property type="entry name" value="Bact_2-comp_sensor_kinase"/>
</dbReference>
<organism evidence="3 4">
    <name type="scientific">Marispirochaeta aestuarii</name>
    <dbReference type="NCBI Taxonomy" id="1963862"/>
    <lineage>
        <taxon>Bacteria</taxon>
        <taxon>Pseudomonadati</taxon>
        <taxon>Spirochaetota</taxon>
        <taxon>Spirochaetia</taxon>
        <taxon>Spirochaetales</taxon>
        <taxon>Spirochaetaceae</taxon>
        <taxon>Marispirochaeta</taxon>
    </lineage>
</organism>
<dbReference type="Pfam" id="PF13188">
    <property type="entry name" value="PAS_8"/>
    <property type="match status" value="1"/>
</dbReference>
<dbReference type="InterPro" id="IPR035965">
    <property type="entry name" value="PAS-like_dom_sf"/>
</dbReference>
<keyword evidence="1" id="KW-1133">Transmembrane helix</keyword>
<keyword evidence="1" id="KW-0472">Membrane</keyword>
<evidence type="ECO:0000313" key="3">
    <source>
        <dbReference type="EMBL" id="ORC31171.1"/>
    </source>
</evidence>